<name>G5C461_HETGA</name>
<dbReference type="AlphaFoldDB" id="G5C461"/>
<reference evidence="1 2" key="1">
    <citation type="journal article" date="2011" name="Nature">
        <title>Genome sequencing reveals insights into physiology and longevity of the naked mole rat.</title>
        <authorList>
            <person name="Kim E.B."/>
            <person name="Fang X."/>
            <person name="Fushan A.A."/>
            <person name="Huang Z."/>
            <person name="Lobanov A.V."/>
            <person name="Han L."/>
            <person name="Marino S.M."/>
            <person name="Sun X."/>
            <person name="Turanov A.A."/>
            <person name="Yang P."/>
            <person name="Yim S.H."/>
            <person name="Zhao X."/>
            <person name="Kasaikina M.V."/>
            <person name="Stoletzki N."/>
            <person name="Peng C."/>
            <person name="Polak P."/>
            <person name="Xiong Z."/>
            <person name="Kiezun A."/>
            <person name="Zhu Y."/>
            <person name="Chen Y."/>
            <person name="Kryukov G.V."/>
            <person name="Zhang Q."/>
            <person name="Peshkin L."/>
            <person name="Yang L."/>
            <person name="Bronson R.T."/>
            <person name="Buffenstein R."/>
            <person name="Wang B."/>
            <person name="Han C."/>
            <person name="Li Q."/>
            <person name="Chen L."/>
            <person name="Zhao W."/>
            <person name="Sunyaev S.R."/>
            <person name="Park T.J."/>
            <person name="Zhang G."/>
            <person name="Wang J."/>
            <person name="Gladyshev V.N."/>
        </authorList>
    </citation>
    <scope>NUCLEOTIDE SEQUENCE [LARGE SCALE GENOMIC DNA]</scope>
</reference>
<dbReference type="Proteomes" id="UP000006813">
    <property type="component" value="Unassembled WGS sequence"/>
</dbReference>
<organism evidence="1 2">
    <name type="scientific">Heterocephalus glaber</name>
    <name type="common">Naked mole rat</name>
    <dbReference type="NCBI Taxonomy" id="10181"/>
    <lineage>
        <taxon>Eukaryota</taxon>
        <taxon>Metazoa</taxon>
        <taxon>Chordata</taxon>
        <taxon>Craniata</taxon>
        <taxon>Vertebrata</taxon>
        <taxon>Euteleostomi</taxon>
        <taxon>Mammalia</taxon>
        <taxon>Eutheria</taxon>
        <taxon>Euarchontoglires</taxon>
        <taxon>Glires</taxon>
        <taxon>Rodentia</taxon>
        <taxon>Hystricomorpha</taxon>
        <taxon>Bathyergidae</taxon>
        <taxon>Heterocephalus</taxon>
    </lineage>
</organism>
<evidence type="ECO:0000313" key="1">
    <source>
        <dbReference type="EMBL" id="EHB16322.1"/>
    </source>
</evidence>
<accession>G5C461</accession>
<proteinExistence type="predicted"/>
<evidence type="ECO:0000313" key="2">
    <source>
        <dbReference type="Proteomes" id="UP000006813"/>
    </source>
</evidence>
<dbReference type="EMBL" id="JH173279">
    <property type="protein sequence ID" value="EHB16322.1"/>
    <property type="molecule type" value="Genomic_DNA"/>
</dbReference>
<gene>
    <name evidence="1" type="ORF">GW7_19197</name>
</gene>
<sequence>MARTRVLLTPYIHSRAILRTPAVRHEDEQFGTGVKTPTSGQISLLAWAIRLQKDKALLKGAVRMLLGKVQYWPEVTQLVSSGPSTETPPVRFRGLCSLTFPGKSSFPGREPLCSLLWQTTLRILGNHKRVVRLLGCARIPGLVLDTDGHTHTDITSPPVLHGTELEAQLTVPRAFSCRDYYSAYLMCDNDYIVSSPLTPASSKMARTCGTLCRPGLLGILKPVLSEAESYWKAAAGGLCSGCPEAATRSGR</sequence>
<protein>
    <submittedName>
        <fullName evidence="1">Uncharacterized protein</fullName>
    </submittedName>
</protein>
<dbReference type="InParanoid" id="G5C461"/>